<comment type="caution">
    <text evidence="3">The sequence shown here is derived from an EMBL/GenBank/DDBJ whole genome shotgun (WGS) entry which is preliminary data.</text>
</comment>
<proteinExistence type="predicted"/>
<dbReference type="GO" id="GO:0070403">
    <property type="term" value="F:NAD+ binding"/>
    <property type="evidence" value="ECO:0007669"/>
    <property type="project" value="InterPro"/>
</dbReference>
<organism evidence="3 4">
    <name type="scientific">Rhodanobacter lindaniclasticus</name>
    <dbReference type="NCBI Taxonomy" id="75310"/>
    <lineage>
        <taxon>Bacteria</taxon>
        <taxon>Pseudomonadati</taxon>
        <taxon>Pseudomonadota</taxon>
        <taxon>Gammaproteobacteria</taxon>
        <taxon>Lysobacterales</taxon>
        <taxon>Rhodanobacteraceae</taxon>
        <taxon>Rhodanobacter</taxon>
    </lineage>
</organism>
<dbReference type="AlphaFoldDB" id="A0A4S3KIX7"/>
<protein>
    <submittedName>
        <fullName evidence="3">Prephenate dehydrogenase</fullName>
    </submittedName>
</protein>
<dbReference type="PANTHER" id="PTHR21363">
    <property type="entry name" value="PREPHENATE DEHYDROGENASE"/>
    <property type="match status" value="1"/>
</dbReference>
<name>A0A4S3KIX7_9GAMM</name>
<dbReference type="GO" id="GO:0004665">
    <property type="term" value="F:prephenate dehydrogenase (NADP+) activity"/>
    <property type="evidence" value="ECO:0007669"/>
    <property type="project" value="InterPro"/>
</dbReference>
<dbReference type="PROSITE" id="PS51176">
    <property type="entry name" value="PDH_ADH"/>
    <property type="match status" value="1"/>
</dbReference>
<dbReference type="OrthoDB" id="6198144at2"/>
<dbReference type="InterPro" id="IPR036291">
    <property type="entry name" value="NAD(P)-bd_dom_sf"/>
</dbReference>
<dbReference type="Gene3D" id="3.40.50.720">
    <property type="entry name" value="NAD(P)-binding Rossmann-like Domain"/>
    <property type="match status" value="1"/>
</dbReference>
<keyword evidence="4" id="KW-1185">Reference proteome</keyword>
<keyword evidence="1" id="KW-0560">Oxidoreductase</keyword>
<evidence type="ECO:0000256" key="1">
    <source>
        <dbReference type="ARBA" id="ARBA00023002"/>
    </source>
</evidence>
<dbReference type="SUPFAM" id="SSF51735">
    <property type="entry name" value="NAD(P)-binding Rossmann-fold domains"/>
    <property type="match status" value="1"/>
</dbReference>
<dbReference type="InterPro" id="IPR046826">
    <property type="entry name" value="PDH_N"/>
</dbReference>
<dbReference type="Pfam" id="PF02153">
    <property type="entry name" value="PDH_N"/>
    <property type="match status" value="1"/>
</dbReference>
<dbReference type="EMBL" id="MWIO01000014">
    <property type="protein sequence ID" value="THD08717.1"/>
    <property type="molecule type" value="Genomic_DNA"/>
</dbReference>
<dbReference type="InterPro" id="IPR008927">
    <property type="entry name" value="6-PGluconate_DH-like_C_sf"/>
</dbReference>
<dbReference type="PANTHER" id="PTHR21363:SF0">
    <property type="entry name" value="PREPHENATE DEHYDROGENASE [NADP(+)]"/>
    <property type="match status" value="1"/>
</dbReference>
<evidence type="ECO:0000259" key="2">
    <source>
        <dbReference type="PROSITE" id="PS51176"/>
    </source>
</evidence>
<dbReference type="GO" id="GO:0006571">
    <property type="term" value="P:tyrosine biosynthetic process"/>
    <property type="evidence" value="ECO:0007669"/>
    <property type="project" value="InterPro"/>
</dbReference>
<dbReference type="Gene3D" id="1.10.3660.10">
    <property type="entry name" value="6-phosphogluconate dehydrogenase C-terminal like domain"/>
    <property type="match status" value="1"/>
</dbReference>
<dbReference type="GO" id="GO:0008977">
    <property type="term" value="F:prephenate dehydrogenase (NAD+) activity"/>
    <property type="evidence" value="ECO:0007669"/>
    <property type="project" value="InterPro"/>
</dbReference>
<evidence type="ECO:0000313" key="3">
    <source>
        <dbReference type="EMBL" id="THD08717.1"/>
    </source>
</evidence>
<dbReference type="SUPFAM" id="SSF48179">
    <property type="entry name" value="6-phosphogluconate dehydrogenase C-terminal domain-like"/>
    <property type="match status" value="1"/>
</dbReference>
<dbReference type="InterPro" id="IPR050812">
    <property type="entry name" value="Preph/Arog_dehydrog"/>
</dbReference>
<dbReference type="InterPro" id="IPR003099">
    <property type="entry name" value="Prephen_DH"/>
</dbReference>
<dbReference type="RefSeq" id="WP_136257639.1">
    <property type="nucleotide sequence ID" value="NZ_MWIO01000014.1"/>
</dbReference>
<dbReference type="Proteomes" id="UP000306317">
    <property type="component" value="Unassembled WGS sequence"/>
</dbReference>
<sequence>MSAALPRVAVLGYGRFGQAFVELLLRAGHPLQVFDPHATVPAELAAPSLVAATADASWIVLAMPVPQLRAALLALRPLLHAGQTVFDVGSVKLHPCALMDELLGTDIPHLGTHPLFGPISLARGDHPRRVVLCPAVAHPHAAARAGDLFRALDCEVIVQEPASHDRAMASTHALAFFIAKGLIDLGVDEGMPMAPPSFQGLQRMLEAVRGDAGHLFGAIQRENPYAAEARESLLRELERIHRQLLVDPDDGMAIAARPGCE</sequence>
<feature type="domain" description="Prephenate/arogenate dehydrogenase" evidence="2">
    <location>
        <begin position="6"/>
        <end position="261"/>
    </location>
</feature>
<reference evidence="3 4" key="1">
    <citation type="submission" date="2017-02" db="EMBL/GenBank/DDBJ databases">
        <title>Whole genome sequencing of Rhodanobacter lindaniclasticus DSM 17932.</title>
        <authorList>
            <person name="Kumar S."/>
            <person name="Patil P."/>
            <person name="Patil P.B."/>
        </authorList>
    </citation>
    <scope>NUCLEOTIDE SEQUENCE [LARGE SCALE GENOMIC DNA]</scope>
    <source>
        <strain evidence="3 4">DSM 17932</strain>
    </source>
</reference>
<evidence type="ECO:0000313" key="4">
    <source>
        <dbReference type="Proteomes" id="UP000306317"/>
    </source>
</evidence>
<accession>A0A4S3KIX7</accession>
<gene>
    <name evidence="3" type="ORF">B1991_05190</name>
</gene>